<organism evidence="2 3">
    <name type="scientific">Glomerella acutata</name>
    <name type="common">Colletotrichum acutatum</name>
    <dbReference type="NCBI Taxonomy" id="27357"/>
    <lineage>
        <taxon>Eukaryota</taxon>
        <taxon>Fungi</taxon>
        <taxon>Dikarya</taxon>
        <taxon>Ascomycota</taxon>
        <taxon>Pezizomycotina</taxon>
        <taxon>Sordariomycetes</taxon>
        <taxon>Hypocreomycetidae</taxon>
        <taxon>Glomerellales</taxon>
        <taxon>Glomerellaceae</taxon>
        <taxon>Colletotrichum</taxon>
        <taxon>Colletotrichum acutatum species complex</taxon>
    </lineage>
</organism>
<evidence type="ECO:0000256" key="1">
    <source>
        <dbReference type="SAM" id="MobiDB-lite"/>
    </source>
</evidence>
<gene>
    <name evidence="2" type="ORF">BDZ83DRAFT_241963</name>
</gene>
<evidence type="ECO:0000313" key="3">
    <source>
        <dbReference type="Proteomes" id="UP001244207"/>
    </source>
</evidence>
<feature type="compositionally biased region" description="Low complexity" evidence="1">
    <location>
        <begin position="203"/>
        <end position="215"/>
    </location>
</feature>
<reference evidence="2" key="1">
    <citation type="submission" date="2021-12" db="EMBL/GenBank/DDBJ databases">
        <title>Comparative genomics, transcriptomics and evolutionary studies reveal genomic signatures of adaptation to plant cell wall in hemibiotrophic fungi.</title>
        <authorList>
            <consortium name="DOE Joint Genome Institute"/>
            <person name="Baroncelli R."/>
            <person name="Diaz J.F."/>
            <person name="Benocci T."/>
            <person name="Peng M."/>
            <person name="Battaglia E."/>
            <person name="Haridas S."/>
            <person name="Andreopoulos W."/>
            <person name="Labutti K."/>
            <person name="Pangilinan J."/>
            <person name="Floch G.L."/>
            <person name="Makela M.R."/>
            <person name="Henrissat B."/>
            <person name="Grigoriev I.V."/>
            <person name="Crouch J.A."/>
            <person name="De Vries R.P."/>
            <person name="Sukno S.A."/>
            <person name="Thon M.R."/>
        </authorList>
    </citation>
    <scope>NUCLEOTIDE SEQUENCE</scope>
    <source>
        <strain evidence="2">CBS 112980</strain>
    </source>
</reference>
<evidence type="ECO:0000313" key="2">
    <source>
        <dbReference type="EMBL" id="KAK1731188.1"/>
    </source>
</evidence>
<feature type="region of interest" description="Disordered" evidence="1">
    <location>
        <begin position="122"/>
        <end position="141"/>
    </location>
</feature>
<dbReference type="RefSeq" id="XP_060371243.1">
    <property type="nucleotide sequence ID" value="XM_060501874.1"/>
</dbReference>
<dbReference type="AlphaFoldDB" id="A0AAD8XPG7"/>
<feature type="region of interest" description="Disordered" evidence="1">
    <location>
        <begin position="177"/>
        <end position="223"/>
    </location>
</feature>
<protein>
    <submittedName>
        <fullName evidence="2">Uncharacterized protein</fullName>
    </submittedName>
</protein>
<accession>A0AAD8XPG7</accession>
<keyword evidence="3" id="KW-1185">Reference proteome</keyword>
<feature type="compositionally biased region" description="Low complexity" evidence="1">
    <location>
        <begin position="177"/>
        <end position="188"/>
    </location>
</feature>
<sequence length="223" mass="24395">MCHIVPRSRYPVQASYTIFHTPSMTGSDASIANVPSFRICSLLTCPCRQPAARSLGEIDQRSTAIIICMSRYVKHGMEDGYPHNSRGIRSGPIGLVDFSAFSFASLAPQICPRLPVPPPPKTYNLNFKSRPPRPSPSLKSEPWIMTQNSLSRVMLRYGCSHPRPCKACRSLAYTYSSPSWASPPSSTPRQRRELALPGPSNCTTKSTGSTGSLSSMYVQSPGL</sequence>
<name>A0AAD8XPG7_GLOAC</name>
<dbReference type="GeneID" id="85385773"/>
<dbReference type="Proteomes" id="UP001244207">
    <property type="component" value="Unassembled WGS sequence"/>
</dbReference>
<proteinExistence type="predicted"/>
<dbReference type="EMBL" id="JAHMHS010000003">
    <property type="protein sequence ID" value="KAK1731188.1"/>
    <property type="molecule type" value="Genomic_DNA"/>
</dbReference>
<comment type="caution">
    <text evidence="2">The sequence shown here is derived from an EMBL/GenBank/DDBJ whole genome shotgun (WGS) entry which is preliminary data.</text>
</comment>